<organism evidence="3 4">
    <name type="scientific">Exophiala xenobiotica</name>
    <dbReference type="NCBI Taxonomy" id="348802"/>
    <lineage>
        <taxon>Eukaryota</taxon>
        <taxon>Fungi</taxon>
        <taxon>Dikarya</taxon>
        <taxon>Ascomycota</taxon>
        <taxon>Pezizomycotina</taxon>
        <taxon>Eurotiomycetes</taxon>
        <taxon>Chaetothyriomycetidae</taxon>
        <taxon>Chaetothyriales</taxon>
        <taxon>Herpotrichiellaceae</taxon>
        <taxon>Exophiala</taxon>
    </lineage>
</organism>
<feature type="region of interest" description="Disordered" evidence="1">
    <location>
        <begin position="348"/>
        <end position="370"/>
    </location>
</feature>
<dbReference type="PANTHER" id="PTHR23389:SF21">
    <property type="entry name" value="ATPASE FAMILY AAA DOMAIN-CONTAINING PROTEIN 5"/>
    <property type="match status" value="1"/>
</dbReference>
<keyword evidence="4" id="KW-1185">Reference proteome</keyword>
<dbReference type="GO" id="GO:0016887">
    <property type="term" value="F:ATP hydrolysis activity"/>
    <property type="evidence" value="ECO:0007669"/>
    <property type="project" value="InterPro"/>
</dbReference>
<evidence type="ECO:0000256" key="1">
    <source>
        <dbReference type="SAM" id="MobiDB-lite"/>
    </source>
</evidence>
<dbReference type="Pfam" id="PF00004">
    <property type="entry name" value="AAA"/>
    <property type="match status" value="1"/>
</dbReference>
<feature type="region of interest" description="Disordered" evidence="1">
    <location>
        <begin position="1079"/>
        <end position="1103"/>
    </location>
</feature>
<sequence length="1103" mass="120695">MAALLDCSNGSRQLAQMHPFFRKAAAPNHDFPSRDPSPKGHLGFDGTTEEENGPTNERVSHPEPNRWAPTSHITLSDSHDEASGDGSWSIVEGDDLEHGHRRIKRRRISSQSKELYIGAQDGTNTIQQTWHDQLEAAAREIPETVVPKDPQSNELNSQPFNLNPAPAQPHINKPVKRSGSIQTPTHLTPTTQTQPIHIGAPEHSVLGPPTEASPLQEMSTSTPKRRIIVLNGKGKLTNSPNRSPRRSPRTNNNDANDPSHEVKKPGRQSKKIGMKNGKFVSSLRITLPHPTKECGQKIEAILSSKKNESLASILPGEKGRGATIGNKTTHPFFLGKLAVKAEKQSSIKSETSSVAPASEDEATSPKAPKPWKDIVFKSQKPFQDKSLSPPSIWPPASIQNVQPDNDVIRSLPVLPPIIASLKSKQRNSTIGADEDVLQAFAECLKHDTDPAALLHVPTRRIMSGKELAGTINCEATAAYGSAARLNALRYPLIRRIESTPSPFDKGMAAGPHMWTQEYGPTCWQEVLQGQSQVLYDWLSNLRIHQVQTGKLQTNPKHSAVKKGRKRKSDEMDDFIADSDDETLSSNSSGKNAILIVGPSGCGKTASVYAVAQQLGFEVFEIHPGMRRSARDIQEKVGDMTQNHLVQQAHIQSGRPGTPLDDAVATQPMSESLPASQHSIASFMAVGTGEKKNPTGSSNKESKARPQKQSLILFEEVDILFDEDKGFWTGVQSLISNSKRPVIMTCNDLLSIPLDELDLFSVLAFDRSDPVLAVDHLQCIAAAEGHLLGRQSIQNLYASKGQDLRASITELNLWCQMTLGSHQGGLDWMLPHDEKHQSGLEGSIIRIVSQDTFITGLDLLPVQFSDWGEIIDYTQKDLDVSTLDWVKDDFSTEDPGKSCLQALDKALFLSEARSAMDLLDCEITPVVAGMVKGTSAHDSLHCARDDLVQLHVEHLITRHMSRLDITDAFETLMEDNRIGLPMVPGRKAPSLDNAAQSVVTDVAPYVRCIVAHDQRLEQIRNELGGGPQGKRQRKTRAARAALEGGSKGSTRRDKWFPEGLDFPAVLATGNAWPQLKPEEAYFAPDTPSSSMATDGEVEAIDSTT</sequence>
<feature type="region of interest" description="Disordered" evidence="1">
    <location>
        <begin position="551"/>
        <end position="572"/>
    </location>
</feature>
<dbReference type="OrthoDB" id="10064318at2759"/>
<dbReference type="InterPro" id="IPR003593">
    <property type="entry name" value="AAA+_ATPase"/>
</dbReference>
<dbReference type="EMBL" id="KN847317">
    <property type="protein sequence ID" value="KIW60634.1"/>
    <property type="molecule type" value="Genomic_DNA"/>
</dbReference>
<dbReference type="InterPro" id="IPR003959">
    <property type="entry name" value="ATPase_AAA_core"/>
</dbReference>
<dbReference type="Proteomes" id="UP000054342">
    <property type="component" value="Unassembled WGS sequence"/>
</dbReference>
<feature type="domain" description="AAA+ ATPase" evidence="2">
    <location>
        <begin position="589"/>
        <end position="768"/>
    </location>
</feature>
<dbReference type="SMART" id="SM00382">
    <property type="entry name" value="AAA"/>
    <property type="match status" value="1"/>
</dbReference>
<reference evidence="3 4" key="1">
    <citation type="submission" date="2015-01" db="EMBL/GenBank/DDBJ databases">
        <title>The Genome Sequence of Exophiala xenobiotica CBS118157.</title>
        <authorList>
            <consortium name="The Broad Institute Genomics Platform"/>
            <person name="Cuomo C."/>
            <person name="de Hoog S."/>
            <person name="Gorbushina A."/>
            <person name="Stielow B."/>
            <person name="Teixiera M."/>
            <person name="Abouelleil A."/>
            <person name="Chapman S.B."/>
            <person name="Priest M."/>
            <person name="Young S.K."/>
            <person name="Wortman J."/>
            <person name="Nusbaum C."/>
            <person name="Birren B."/>
        </authorList>
    </citation>
    <scope>NUCLEOTIDE SEQUENCE [LARGE SCALE GENOMIC DNA]</scope>
    <source>
        <strain evidence="3 4">CBS 118157</strain>
    </source>
</reference>
<dbReference type="AlphaFoldDB" id="A0A0D2FKF9"/>
<dbReference type="STRING" id="348802.A0A0D2FKF9"/>
<feature type="region of interest" description="Disordered" evidence="1">
    <location>
        <begin position="23"/>
        <end position="92"/>
    </location>
</feature>
<evidence type="ECO:0000259" key="2">
    <source>
        <dbReference type="SMART" id="SM00382"/>
    </source>
</evidence>
<name>A0A0D2FKF9_9EURO</name>
<dbReference type="InterPro" id="IPR027417">
    <property type="entry name" value="P-loop_NTPase"/>
</dbReference>
<dbReference type="SUPFAM" id="SSF52540">
    <property type="entry name" value="P-loop containing nucleoside triphosphate hydrolases"/>
    <property type="match status" value="1"/>
</dbReference>
<proteinExistence type="predicted"/>
<dbReference type="GeneID" id="25322744"/>
<accession>A0A0D2FKF9</accession>
<dbReference type="GO" id="GO:0005634">
    <property type="term" value="C:nucleus"/>
    <property type="evidence" value="ECO:0007669"/>
    <property type="project" value="TreeGrafter"/>
</dbReference>
<protein>
    <recommendedName>
        <fullName evidence="2">AAA+ ATPase domain-containing protein</fullName>
    </recommendedName>
</protein>
<dbReference type="RefSeq" id="XP_013321219.1">
    <property type="nucleotide sequence ID" value="XM_013465765.1"/>
</dbReference>
<feature type="compositionally biased region" description="Acidic residues" evidence="1">
    <location>
        <begin position="1094"/>
        <end position="1103"/>
    </location>
</feature>
<feature type="region of interest" description="Disordered" evidence="1">
    <location>
        <begin position="1019"/>
        <end position="1053"/>
    </location>
</feature>
<dbReference type="GO" id="GO:0005524">
    <property type="term" value="F:ATP binding"/>
    <property type="evidence" value="ECO:0007669"/>
    <property type="project" value="InterPro"/>
</dbReference>
<evidence type="ECO:0000313" key="3">
    <source>
        <dbReference type="EMBL" id="KIW60634.1"/>
    </source>
</evidence>
<dbReference type="GO" id="GO:0003677">
    <property type="term" value="F:DNA binding"/>
    <property type="evidence" value="ECO:0007669"/>
    <property type="project" value="TreeGrafter"/>
</dbReference>
<feature type="region of interest" description="Disordered" evidence="1">
    <location>
        <begin position="149"/>
        <end position="272"/>
    </location>
</feature>
<feature type="compositionally biased region" description="Low complexity" evidence="1">
    <location>
        <begin position="181"/>
        <end position="198"/>
    </location>
</feature>
<feature type="compositionally biased region" description="Polar residues" evidence="1">
    <location>
        <begin position="150"/>
        <end position="161"/>
    </location>
</feature>
<dbReference type="PANTHER" id="PTHR23389">
    <property type="entry name" value="CHROMOSOME TRANSMISSION FIDELITY FACTOR 18"/>
    <property type="match status" value="1"/>
</dbReference>
<evidence type="ECO:0000313" key="4">
    <source>
        <dbReference type="Proteomes" id="UP000054342"/>
    </source>
</evidence>
<gene>
    <name evidence="3" type="ORF">PV05_00836</name>
</gene>
<dbReference type="Gene3D" id="3.40.50.300">
    <property type="entry name" value="P-loop containing nucleotide triphosphate hydrolases"/>
    <property type="match status" value="1"/>
</dbReference>